<dbReference type="Pfam" id="PF07714">
    <property type="entry name" value="PK_Tyr_Ser-Thr"/>
    <property type="match status" value="1"/>
</dbReference>
<dbReference type="SMART" id="SM00473">
    <property type="entry name" value="PAN_AP"/>
    <property type="match status" value="1"/>
</dbReference>
<evidence type="ECO:0000256" key="9">
    <source>
        <dbReference type="ARBA" id="ARBA00047899"/>
    </source>
</evidence>
<evidence type="ECO:0000259" key="14">
    <source>
        <dbReference type="PROSITE" id="PS50927"/>
    </source>
</evidence>
<dbReference type="InterPro" id="IPR017441">
    <property type="entry name" value="Protein_kinase_ATP_BS"/>
</dbReference>
<evidence type="ECO:0000256" key="1">
    <source>
        <dbReference type="ARBA" id="ARBA00022527"/>
    </source>
</evidence>
<evidence type="ECO:0000256" key="7">
    <source>
        <dbReference type="ARBA" id="ARBA00023157"/>
    </source>
</evidence>
<dbReference type="CDD" id="cd00028">
    <property type="entry name" value="B_lectin"/>
    <property type="match status" value="1"/>
</dbReference>
<dbReference type="GO" id="GO:0004674">
    <property type="term" value="F:protein serine/threonine kinase activity"/>
    <property type="evidence" value="ECO:0000318"/>
    <property type="project" value="GO_Central"/>
</dbReference>
<dbReference type="AlphaFoldDB" id="A0A022QEX0"/>
<evidence type="ECO:0000256" key="11">
    <source>
        <dbReference type="PIRNR" id="PIRNR000641"/>
    </source>
</evidence>
<dbReference type="InterPro" id="IPR000858">
    <property type="entry name" value="S_locus_glycoprot_dom"/>
</dbReference>
<dbReference type="EC" id="2.7.11.1" evidence="11"/>
<dbReference type="Pfam" id="PF08276">
    <property type="entry name" value="PAN_2"/>
    <property type="match status" value="1"/>
</dbReference>
<dbReference type="PROSITE" id="PS50927">
    <property type="entry name" value="BULB_LECTIN"/>
    <property type="match status" value="1"/>
</dbReference>
<dbReference type="PANTHER" id="PTHR32444">
    <property type="entry name" value="BULB-TYPE LECTIN DOMAIN-CONTAINING PROTEIN"/>
    <property type="match status" value="1"/>
</dbReference>
<keyword evidence="6 11" id="KW-0067">ATP-binding</keyword>
<dbReference type="InterPro" id="IPR003609">
    <property type="entry name" value="Pan_app"/>
</dbReference>
<dbReference type="InterPro" id="IPR001245">
    <property type="entry name" value="Ser-Thr/Tyr_kinase_cat_dom"/>
</dbReference>
<feature type="domain" description="Protein kinase" evidence="13">
    <location>
        <begin position="470"/>
        <end position="708"/>
    </location>
</feature>
<keyword evidence="7" id="KW-1015">Disulfide bond</keyword>
<dbReference type="GO" id="GO:0007165">
    <property type="term" value="P:signal transduction"/>
    <property type="evidence" value="ECO:0000318"/>
    <property type="project" value="GO_Central"/>
</dbReference>
<gene>
    <name evidence="16" type="ORF">MIMGU_mgv1a022901mg</name>
</gene>
<keyword evidence="1 11" id="KW-0723">Serine/threonine-protein kinase</keyword>
<dbReference type="GO" id="GO:0006955">
    <property type="term" value="P:immune response"/>
    <property type="evidence" value="ECO:0000318"/>
    <property type="project" value="GO_Central"/>
</dbReference>
<dbReference type="Proteomes" id="UP000030748">
    <property type="component" value="Unassembled WGS sequence"/>
</dbReference>
<evidence type="ECO:0000259" key="13">
    <source>
        <dbReference type="PROSITE" id="PS50011"/>
    </source>
</evidence>
<dbReference type="InterPro" id="IPR036426">
    <property type="entry name" value="Bulb-type_lectin_dom_sf"/>
</dbReference>
<dbReference type="InterPro" id="IPR000719">
    <property type="entry name" value="Prot_kinase_dom"/>
</dbReference>
<reference evidence="16 17" key="1">
    <citation type="journal article" date="2013" name="Proc. Natl. Acad. Sci. U.S.A.">
        <title>Fine-scale variation in meiotic recombination in Mimulus inferred from population shotgun sequencing.</title>
        <authorList>
            <person name="Hellsten U."/>
            <person name="Wright K.M."/>
            <person name="Jenkins J."/>
            <person name="Shu S."/>
            <person name="Yuan Y."/>
            <person name="Wessler S.R."/>
            <person name="Schmutz J."/>
            <person name="Willis J.H."/>
            <person name="Rokhsar D.S."/>
        </authorList>
    </citation>
    <scope>NUCLEOTIDE SEQUENCE [LARGE SCALE GENOMIC DNA]</scope>
    <source>
        <strain evidence="17">cv. DUN x IM62</strain>
    </source>
</reference>
<keyword evidence="4 11" id="KW-0547">Nucleotide-binding</keyword>
<dbReference type="Gene3D" id="2.90.10.10">
    <property type="entry name" value="Bulb-type lectin domain"/>
    <property type="match status" value="1"/>
</dbReference>
<dbReference type="InterPro" id="IPR001480">
    <property type="entry name" value="Bulb-type_lectin_dom"/>
</dbReference>
<dbReference type="Gene3D" id="1.10.510.10">
    <property type="entry name" value="Transferase(Phosphotransferase) domain 1"/>
    <property type="match status" value="1"/>
</dbReference>
<dbReference type="GO" id="GO:0048544">
    <property type="term" value="P:recognition of pollen"/>
    <property type="evidence" value="ECO:0007669"/>
    <property type="project" value="InterPro"/>
</dbReference>
<dbReference type="GO" id="GO:0005524">
    <property type="term" value="F:ATP binding"/>
    <property type="evidence" value="ECO:0007669"/>
    <property type="project" value="UniProtKB-UniRule"/>
</dbReference>
<organism evidence="16 17">
    <name type="scientific">Erythranthe guttata</name>
    <name type="common">Yellow monkey flower</name>
    <name type="synonym">Mimulus guttatus</name>
    <dbReference type="NCBI Taxonomy" id="4155"/>
    <lineage>
        <taxon>Eukaryota</taxon>
        <taxon>Viridiplantae</taxon>
        <taxon>Streptophyta</taxon>
        <taxon>Embryophyta</taxon>
        <taxon>Tracheophyta</taxon>
        <taxon>Spermatophyta</taxon>
        <taxon>Magnoliopsida</taxon>
        <taxon>eudicotyledons</taxon>
        <taxon>Gunneridae</taxon>
        <taxon>Pentapetalae</taxon>
        <taxon>asterids</taxon>
        <taxon>lamiids</taxon>
        <taxon>Lamiales</taxon>
        <taxon>Phrymaceae</taxon>
        <taxon>Erythranthe</taxon>
    </lineage>
</organism>
<dbReference type="STRING" id="4155.A0A022QEX0"/>
<keyword evidence="17" id="KW-1185">Reference proteome</keyword>
<dbReference type="GO" id="GO:0106310">
    <property type="term" value="F:protein serine kinase activity"/>
    <property type="evidence" value="ECO:0007669"/>
    <property type="project" value="RHEA"/>
</dbReference>
<dbReference type="PROSITE" id="PS00107">
    <property type="entry name" value="PROTEIN_KINASE_ATP"/>
    <property type="match status" value="1"/>
</dbReference>
<keyword evidence="2 11" id="KW-0808">Transferase</keyword>
<comment type="catalytic activity">
    <reaction evidence="10 11">
        <text>L-seryl-[protein] + ATP = O-phospho-L-seryl-[protein] + ADP + H(+)</text>
        <dbReference type="Rhea" id="RHEA:17989"/>
        <dbReference type="Rhea" id="RHEA-COMP:9863"/>
        <dbReference type="Rhea" id="RHEA-COMP:11604"/>
        <dbReference type="ChEBI" id="CHEBI:15378"/>
        <dbReference type="ChEBI" id="CHEBI:29999"/>
        <dbReference type="ChEBI" id="CHEBI:30616"/>
        <dbReference type="ChEBI" id="CHEBI:83421"/>
        <dbReference type="ChEBI" id="CHEBI:456216"/>
        <dbReference type="EC" id="2.7.11.1"/>
    </reaction>
</comment>
<dbReference type="PIRSF" id="PIRSF000641">
    <property type="entry name" value="SRK"/>
    <property type="match status" value="1"/>
</dbReference>
<protein>
    <recommendedName>
        <fullName evidence="11">Receptor-like serine/threonine-protein kinase</fullName>
        <ecNumber evidence="11">2.7.11.1</ecNumber>
    </recommendedName>
</protein>
<keyword evidence="5 11" id="KW-0418">Kinase</keyword>
<proteinExistence type="inferred from homology"/>
<accession>A0A022QEX0</accession>
<dbReference type="eggNOG" id="ENOG502QS2H">
    <property type="taxonomic scope" value="Eukaryota"/>
</dbReference>
<dbReference type="EMBL" id="KI631751">
    <property type="protein sequence ID" value="EYU26154.1"/>
    <property type="molecule type" value="Genomic_DNA"/>
</dbReference>
<evidence type="ECO:0000259" key="15">
    <source>
        <dbReference type="PROSITE" id="PS50948"/>
    </source>
</evidence>
<sequence length="774" mass="87724">MEVCFPFTTIVCLLFYYAIFLNNSSLAAADHHILSANQTLSDAQTLISPNQVFELGFFSSGNKKFLGIWYKNTPDVVVWVANRNNPITNDDNRGAPFLEITRNATLVIYTRRTAESTIIVIWSSSNSSATFPSRKNPSLRLLDNGNLVLLDDDKESYYIWQSFDYPTDTRLPGMPMVYDPDIALDKHLTSWKSYDDPSPGEFVYRIVNQGLPERVIFKGAFNRRYRSGAWNGLYMNIPTFYNKAYTPELVFDKENKLLSLQNPYDSNSSILTRMVLHQSGTLHRYTLNDEKNGWDLVYTIPKDPCDDYAKCGPNGICRINRAPICECLKGFEPESRSDWDSQDWSGGCCRISPLSSLPNGDGFFEVRGVKIPDMLSFWMNNSMSISECRDECLTKYNCTAYTQPYINNGGSGCLLWFGDLVDTRVLPGADKNQNIYIRLPISELAEERKNEDLELPSFKFATVAAATNNFSKENIIGEGGFGLVYKGNLSAEEEIAVKRLSGTSGQGLEEFKNEVILFSKLQHSNLVRLLGCCVTGDERMLIYEYLQNKSLDGLIFDKDKRAVLTWPMRYDIIMGIAKGLLYLHQDSRLKIIHRDLKTNFGLARSFKVDQIMARTRRVVGTYGYMAPEYAIDGKFSVKSDVFSMGVVILEIVSGKKNRGFRHQDHHHSLLGHAWCMWKENKAMELMDECLNESFDELQVRRCIKVGLLCIQKLVEDRPTMSHVILMLGCEGEVVPEPKEPGFFLERSCSTSNLSTTPNQDSSGHTITITVLEGR</sequence>
<evidence type="ECO:0000313" key="16">
    <source>
        <dbReference type="EMBL" id="EYU26154.1"/>
    </source>
</evidence>
<dbReference type="SUPFAM" id="SSF56112">
    <property type="entry name" value="Protein kinase-like (PK-like)"/>
    <property type="match status" value="1"/>
</dbReference>
<keyword evidence="8" id="KW-0325">Glycoprotein</keyword>
<name>A0A022QEX0_ERYGU</name>
<dbReference type="Gene3D" id="3.30.200.20">
    <property type="entry name" value="Phosphorylase Kinase, domain 1"/>
    <property type="match status" value="1"/>
</dbReference>
<dbReference type="PROSITE" id="PS50011">
    <property type="entry name" value="PROTEIN_KINASE_DOM"/>
    <property type="match status" value="1"/>
</dbReference>
<feature type="domain" description="Apple" evidence="15">
    <location>
        <begin position="349"/>
        <end position="440"/>
    </location>
</feature>
<dbReference type="CDD" id="cd01098">
    <property type="entry name" value="PAN_AP_plant"/>
    <property type="match status" value="1"/>
</dbReference>
<comment type="similarity">
    <text evidence="11">Belongs to the protein kinase superfamily. Ser/Thr protein kinase family.</text>
</comment>
<evidence type="ECO:0000256" key="10">
    <source>
        <dbReference type="ARBA" id="ARBA00048679"/>
    </source>
</evidence>
<evidence type="ECO:0000256" key="2">
    <source>
        <dbReference type="ARBA" id="ARBA00022679"/>
    </source>
</evidence>
<keyword evidence="3" id="KW-0732">Signal</keyword>
<evidence type="ECO:0000256" key="4">
    <source>
        <dbReference type="ARBA" id="ARBA00022741"/>
    </source>
</evidence>
<evidence type="ECO:0000313" key="17">
    <source>
        <dbReference type="Proteomes" id="UP000030748"/>
    </source>
</evidence>
<feature type="binding site" evidence="12">
    <location>
        <position position="498"/>
    </location>
    <ligand>
        <name>ATP</name>
        <dbReference type="ChEBI" id="CHEBI:30616"/>
    </ligand>
</feature>
<dbReference type="SUPFAM" id="SSF51110">
    <property type="entry name" value="alpha-D-mannose-specific plant lectins"/>
    <property type="match status" value="1"/>
</dbReference>
<dbReference type="FunFam" id="1.10.510.10:FF:000060">
    <property type="entry name" value="G-type lectin S-receptor-like serine/threonine-protein kinase"/>
    <property type="match status" value="1"/>
</dbReference>
<dbReference type="Pfam" id="PF01453">
    <property type="entry name" value="B_lectin"/>
    <property type="match status" value="1"/>
</dbReference>
<evidence type="ECO:0000256" key="8">
    <source>
        <dbReference type="ARBA" id="ARBA00023180"/>
    </source>
</evidence>
<evidence type="ECO:0000256" key="12">
    <source>
        <dbReference type="PROSITE-ProRule" id="PRU10141"/>
    </source>
</evidence>
<evidence type="ECO:0000256" key="5">
    <source>
        <dbReference type="ARBA" id="ARBA00022777"/>
    </source>
</evidence>
<evidence type="ECO:0000256" key="3">
    <source>
        <dbReference type="ARBA" id="ARBA00022729"/>
    </source>
</evidence>
<feature type="domain" description="Bulb-type lectin" evidence="14">
    <location>
        <begin position="31"/>
        <end position="162"/>
    </location>
</feature>
<dbReference type="SMART" id="SM00108">
    <property type="entry name" value="B_lectin"/>
    <property type="match status" value="1"/>
</dbReference>
<evidence type="ECO:0000256" key="6">
    <source>
        <dbReference type="ARBA" id="ARBA00022840"/>
    </source>
</evidence>
<dbReference type="InterPro" id="IPR024171">
    <property type="entry name" value="SRK-like_kinase"/>
</dbReference>
<dbReference type="FunFam" id="3.30.200.20:FF:000195">
    <property type="entry name" value="G-type lectin S-receptor-like serine/threonine-protein kinase"/>
    <property type="match status" value="1"/>
</dbReference>
<dbReference type="InterPro" id="IPR011009">
    <property type="entry name" value="Kinase-like_dom_sf"/>
</dbReference>
<dbReference type="PROSITE" id="PS50948">
    <property type="entry name" value="PAN"/>
    <property type="match status" value="1"/>
</dbReference>
<dbReference type="GO" id="GO:0005886">
    <property type="term" value="C:plasma membrane"/>
    <property type="evidence" value="ECO:0000318"/>
    <property type="project" value="GO_Central"/>
</dbReference>
<dbReference type="Pfam" id="PF00954">
    <property type="entry name" value="S_locus_glycop"/>
    <property type="match status" value="1"/>
</dbReference>
<dbReference type="PANTHER" id="PTHR32444:SF118">
    <property type="entry name" value="OS09G0551150 PROTEIN"/>
    <property type="match status" value="1"/>
</dbReference>
<comment type="catalytic activity">
    <reaction evidence="9 11">
        <text>L-threonyl-[protein] + ATP = O-phospho-L-threonyl-[protein] + ADP + H(+)</text>
        <dbReference type="Rhea" id="RHEA:46608"/>
        <dbReference type="Rhea" id="RHEA-COMP:11060"/>
        <dbReference type="Rhea" id="RHEA-COMP:11605"/>
        <dbReference type="ChEBI" id="CHEBI:15378"/>
        <dbReference type="ChEBI" id="CHEBI:30013"/>
        <dbReference type="ChEBI" id="CHEBI:30616"/>
        <dbReference type="ChEBI" id="CHEBI:61977"/>
        <dbReference type="ChEBI" id="CHEBI:456216"/>
        <dbReference type="EC" id="2.7.11.1"/>
    </reaction>
</comment>